<proteinExistence type="predicted"/>
<comment type="caution">
    <text evidence="1">The sequence shown here is derived from an EMBL/GenBank/DDBJ whole genome shotgun (WGS) entry which is preliminary data.</text>
</comment>
<name>A0ABU6YLY7_9FABA</name>
<evidence type="ECO:0000313" key="2">
    <source>
        <dbReference type="Proteomes" id="UP001341840"/>
    </source>
</evidence>
<evidence type="ECO:0000313" key="1">
    <source>
        <dbReference type="EMBL" id="MED6210945.1"/>
    </source>
</evidence>
<sequence>MSRCRRARLGVGYFWLGQGVRFGLRLDVGRHAYALMGWVGVSTPRHQCGCLGVKVRIGEWWVFMSYAYAWDVTPRH</sequence>
<gene>
    <name evidence="1" type="ORF">PIB30_068947</name>
</gene>
<protein>
    <submittedName>
        <fullName evidence="1">Uncharacterized protein</fullName>
    </submittedName>
</protein>
<keyword evidence="2" id="KW-1185">Reference proteome</keyword>
<reference evidence="1 2" key="1">
    <citation type="journal article" date="2023" name="Plants (Basel)">
        <title>Bridging the Gap: Combining Genomics and Transcriptomics Approaches to Understand Stylosanthes scabra, an Orphan Legume from the Brazilian Caatinga.</title>
        <authorList>
            <person name="Ferreira-Neto J.R.C."/>
            <person name="da Silva M.D."/>
            <person name="Binneck E."/>
            <person name="de Melo N.F."/>
            <person name="da Silva R.H."/>
            <person name="de Melo A.L.T.M."/>
            <person name="Pandolfi V."/>
            <person name="Bustamante F.O."/>
            <person name="Brasileiro-Vidal A.C."/>
            <person name="Benko-Iseppon A.M."/>
        </authorList>
    </citation>
    <scope>NUCLEOTIDE SEQUENCE [LARGE SCALE GENOMIC DNA]</scope>
    <source>
        <tissue evidence="1">Leaves</tissue>
    </source>
</reference>
<organism evidence="1 2">
    <name type="scientific">Stylosanthes scabra</name>
    <dbReference type="NCBI Taxonomy" id="79078"/>
    <lineage>
        <taxon>Eukaryota</taxon>
        <taxon>Viridiplantae</taxon>
        <taxon>Streptophyta</taxon>
        <taxon>Embryophyta</taxon>
        <taxon>Tracheophyta</taxon>
        <taxon>Spermatophyta</taxon>
        <taxon>Magnoliopsida</taxon>
        <taxon>eudicotyledons</taxon>
        <taxon>Gunneridae</taxon>
        <taxon>Pentapetalae</taxon>
        <taxon>rosids</taxon>
        <taxon>fabids</taxon>
        <taxon>Fabales</taxon>
        <taxon>Fabaceae</taxon>
        <taxon>Papilionoideae</taxon>
        <taxon>50 kb inversion clade</taxon>
        <taxon>dalbergioids sensu lato</taxon>
        <taxon>Dalbergieae</taxon>
        <taxon>Pterocarpus clade</taxon>
        <taxon>Stylosanthes</taxon>
    </lineage>
</organism>
<dbReference type="EMBL" id="JASCZI010242403">
    <property type="protein sequence ID" value="MED6210945.1"/>
    <property type="molecule type" value="Genomic_DNA"/>
</dbReference>
<accession>A0ABU6YLY7</accession>
<dbReference type="Proteomes" id="UP001341840">
    <property type="component" value="Unassembled WGS sequence"/>
</dbReference>